<gene>
    <name evidence="1" type="ORF">FHU37_003634</name>
</gene>
<reference evidence="1 2" key="1">
    <citation type="submission" date="2020-07" db="EMBL/GenBank/DDBJ databases">
        <title>Sequencing the genomes of 1000 actinobacteria strains.</title>
        <authorList>
            <person name="Klenk H.-P."/>
        </authorList>
    </citation>
    <scope>NUCLEOTIDE SEQUENCE [LARGE SCALE GENOMIC DNA]</scope>
    <source>
        <strain evidence="1 2">DSM 42178</strain>
    </source>
</reference>
<keyword evidence="2" id="KW-1185">Reference proteome</keyword>
<accession>A0A853A7Q4</accession>
<dbReference type="EMBL" id="JACBZD010000001">
    <property type="protein sequence ID" value="NYI06691.1"/>
    <property type="molecule type" value="Genomic_DNA"/>
</dbReference>
<dbReference type="AlphaFoldDB" id="A0A853A7Q4"/>
<evidence type="ECO:0000313" key="2">
    <source>
        <dbReference type="Proteomes" id="UP000567795"/>
    </source>
</evidence>
<dbReference type="Proteomes" id="UP000567795">
    <property type="component" value="Unassembled WGS sequence"/>
</dbReference>
<name>A0A853A7Q4_9ACTN</name>
<comment type="caution">
    <text evidence="1">The sequence shown here is derived from an EMBL/GenBank/DDBJ whole genome shotgun (WGS) entry which is preliminary data.</text>
</comment>
<protein>
    <recommendedName>
        <fullName evidence="3">PIN domain-containing protein</fullName>
    </recommendedName>
</protein>
<sequence>MRNVVLDSGALFALECRDDHMLALAANLVWNRMRAYVPAGVVAQVWRADIRQPIARLLRSDAVHVDVLDEPLARRLGLVLASTRTSDVVQAHVALLARRLDAPVFTSAPEDIRALDATLTVVRV</sequence>
<dbReference type="RefSeq" id="WP_179815236.1">
    <property type="nucleotide sequence ID" value="NZ_JACBZD010000001.1"/>
</dbReference>
<proteinExistence type="predicted"/>
<evidence type="ECO:0000313" key="1">
    <source>
        <dbReference type="EMBL" id="NYI06691.1"/>
    </source>
</evidence>
<evidence type="ECO:0008006" key="3">
    <source>
        <dbReference type="Google" id="ProtNLM"/>
    </source>
</evidence>
<organism evidence="1 2">
    <name type="scientific">Allostreptomyces psammosilenae</name>
    <dbReference type="NCBI Taxonomy" id="1892865"/>
    <lineage>
        <taxon>Bacteria</taxon>
        <taxon>Bacillati</taxon>
        <taxon>Actinomycetota</taxon>
        <taxon>Actinomycetes</taxon>
        <taxon>Kitasatosporales</taxon>
        <taxon>Streptomycetaceae</taxon>
        <taxon>Allostreptomyces</taxon>
    </lineage>
</organism>